<feature type="domain" description="ATPase of the ABC class C-terminal" evidence="1">
    <location>
        <begin position="190"/>
        <end position="455"/>
    </location>
</feature>
<dbReference type="PANTHER" id="PTHR38149">
    <property type="entry name" value="ATPASE"/>
    <property type="match status" value="1"/>
</dbReference>
<dbReference type="SUPFAM" id="SSF52540">
    <property type="entry name" value="P-loop containing nucleoside triphosphate hydrolases"/>
    <property type="match status" value="1"/>
</dbReference>
<dbReference type="InterPro" id="IPR046833">
    <property type="entry name" value="ABC_N"/>
</dbReference>
<evidence type="ECO:0000259" key="1">
    <source>
        <dbReference type="Pfam" id="PF09818"/>
    </source>
</evidence>
<dbReference type="Pfam" id="PF09818">
    <property type="entry name" value="ABC_ATPase"/>
    <property type="match status" value="1"/>
</dbReference>
<dbReference type="Pfam" id="PF21117">
    <property type="entry name" value="MRB1590_C"/>
    <property type="match status" value="1"/>
</dbReference>
<evidence type="ECO:0000259" key="2">
    <source>
        <dbReference type="Pfam" id="PF20446"/>
    </source>
</evidence>
<reference evidence="5" key="1">
    <citation type="submission" date="2016-11" db="EMBL/GenBank/DDBJ databases">
        <title>Actinomyces gypaetusis sp. nov. isolated from Gypaetus barbatus in Qinghai Tibet Plateau China.</title>
        <authorList>
            <person name="Meng X."/>
        </authorList>
    </citation>
    <scope>NUCLEOTIDE SEQUENCE [LARGE SCALE GENOMIC DNA]</scope>
    <source>
        <strain evidence="5">DSM 15383</strain>
    </source>
</reference>
<evidence type="ECO:0008006" key="6">
    <source>
        <dbReference type="Google" id="ProtNLM"/>
    </source>
</evidence>
<gene>
    <name evidence="4" type="ORF">BM477_04330</name>
</gene>
<keyword evidence="5" id="KW-1185">Reference proteome</keyword>
<evidence type="ECO:0000313" key="5">
    <source>
        <dbReference type="Proteomes" id="UP000186465"/>
    </source>
</evidence>
<sequence length="588" mass="64802">MGYQRGKRQFSRPEPVDSDLSGLLNALEKADGRNYGAYKSMIGQYRMDIWRPGAVLYLDRVQSDPYAPPSDFRLRLGPQQLPFADQWWEDDTAREAIADYLARRLCSVIHSFSPARPHFSMAQPGQEILRRSSVMLAPHPDIPGLPRGMELRFRMQLPARGRSILGKTAADLIEYDLIDILDEAIFRAPKQQLEKQIQVLHDYRVARNELEQRGLVAFIADGSLLARESGVSDRPLQNAIKTTAPESLAVTMDLPYAGPTRGLGIKSGLTLIVGGGFHGKSTLLRAVERGIYPHIPGDGRELVVTNPTAMKLRAEDGRPVQAVCINDFISDLPSGVDTLSFSTENASGSTSQAAAIVEAVESGSKVLLLDEDTSATNLLIRDPLMRCLVPSEPITPLVDRVEEMVAAGLSLIIVMGGSSDYLPLANQVILLEDYLLHDVTERSRSLFLGKETEVTNRRGDAQKLALLSAHRPWPRATRLGDRLKLKTQGVDAFSINHELVDLRAVEQLVDSAQTALLARVIVSILGRSHQLRDQNDSLTQLIDSLLSEVRQKGLGALGTQNPLSGDLAEVRTQEIHAALSRLRSLRFE</sequence>
<protein>
    <recommendedName>
        <fullName evidence="6">Isopentenyl-diphosphate delta-isomerase</fullName>
    </recommendedName>
</protein>
<organism evidence="4 5">
    <name type="scientific">Boudabousia marimammalium</name>
    <dbReference type="NCBI Taxonomy" id="156892"/>
    <lineage>
        <taxon>Bacteria</taxon>
        <taxon>Bacillati</taxon>
        <taxon>Actinomycetota</taxon>
        <taxon>Actinomycetes</taxon>
        <taxon>Actinomycetales</taxon>
        <taxon>Actinomycetaceae</taxon>
        <taxon>Boudabousia</taxon>
    </lineage>
</organism>
<dbReference type="Pfam" id="PF20446">
    <property type="entry name" value="ABC_N"/>
    <property type="match status" value="1"/>
</dbReference>
<dbReference type="AlphaFoldDB" id="A0A1Q5PNS3"/>
<name>A0A1Q5PNS3_9ACTO</name>
<dbReference type="InterPro" id="IPR027417">
    <property type="entry name" value="P-loop_NTPase"/>
</dbReference>
<dbReference type="InterPro" id="IPR046834">
    <property type="entry name" value="ABC_ATPase_C"/>
</dbReference>
<dbReference type="PANTHER" id="PTHR38149:SF1">
    <property type="entry name" value="ATPASE"/>
    <property type="match status" value="1"/>
</dbReference>
<dbReference type="Proteomes" id="UP000186465">
    <property type="component" value="Unassembled WGS sequence"/>
</dbReference>
<dbReference type="InterPro" id="IPR019195">
    <property type="entry name" value="ABC_ATPase_put"/>
</dbReference>
<comment type="caution">
    <text evidence="4">The sequence shown here is derived from an EMBL/GenBank/DDBJ whole genome shotgun (WGS) entry which is preliminary data.</text>
</comment>
<evidence type="ECO:0000259" key="3">
    <source>
        <dbReference type="Pfam" id="PF21117"/>
    </source>
</evidence>
<accession>A0A1Q5PNS3</accession>
<feature type="domain" description="ATPase of the ABC class N-terminal" evidence="2">
    <location>
        <begin position="22"/>
        <end position="186"/>
    </location>
</feature>
<dbReference type="EMBL" id="MPDM01000004">
    <property type="protein sequence ID" value="OKL49224.1"/>
    <property type="molecule type" value="Genomic_DNA"/>
</dbReference>
<dbReference type="InterPro" id="IPR049069">
    <property type="entry name" value="MRB1590-like_C"/>
</dbReference>
<proteinExistence type="predicted"/>
<evidence type="ECO:0000313" key="4">
    <source>
        <dbReference type="EMBL" id="OKL49224.1"/>
    </source>
</evidence>
<feature type="domain" description="MRB1590-like C-terminal" evidence="3">
    <location>
        <begin position="484"/>
        <end position="587"/>
    </location>
</feature>